<keyword evidence="6" id="KW-0472">Membrane</keyword>
<dbReference type="Pfam" id="PF05154">
    <property type="entry name" value="TM2"/>
    <property type="match status" value="1"/>
</dbReference>
<evidence type="ECO:0000313" key="11">
    <source>
        <dbReference type="Proteomes" id="UP001153709"/>
    </source>
</evidence>
<keyword evidence="5" id="KW-1133">Transmembrane helix</keyword>
<feature type="signal peptide" evidence="8">
    <location>
        <begin position="1"/>
        <end position="21"/>
    </location>
</feature>
<dbReference type="InterPro" id="IPR007829">
    <property type="entry name" value="TM2"/>
</dbReference>
<proteinExistence type="inferred from homology"/>
<comment type="similarity">
    <text evidence="2">Belongs to the TM2 family.</text>
</comment>
<evidence type="ECO:0000259" key="9">
    <source>
        <dbReference type="Pfam" id="PF05154"/>
    </source>
</evidence>
<dbReference type="PANTHER" id="PTHR21016:SF1">
    <property type="entry name" value="TM2 DOMAIN-CONTAINING PROTEIN 1"/>
    <property type="match status" value="1"/>
</dbReference>
<feature type="domain" description="TM2" evidence="9">
    <location>
        <begin position="97"/>
        <end position="145"/>
    </location>
</feature>
<keyword evidence="3" id="KW-0812">Transmembrane</keyword>
<dbReference type="AlphaFoldDB" id="A0A9N9T011"/>
<gene>
    <name evidence="10" type="ORF">DIABBA_LOCUS5270</name>
</gene>
<evidence type="ECO:0000256" key="8">
    <source>
        <dbReference type="SAM" id="SignalP"/>
    </source>
</evidence>
<keyword evidence="7" id="KW-0325">Glycoprotein</keyword>
<evidence type="ECO:0000313" key="10">
    <source>
        <dbReference type="EMBL" id="CAG9831700.1"/>
    </source>
</evidence>
<dbReference type="InterPro" id="IPR050932">
    <property type="entry name" value="TM2D1-3-like"/>
</dbReference>
<accession>A0A9N9T011</accession>
<evidence type="ECO:0000256" key="1">
    <source>
        <dbReference type="ARBA" id="ARBA00004141"/>
    </source>
</evidence>
<evidence type="ECO:0000256" key="5">
    <source>
        <dbReference type="ARBA" id="ARBA00022989"/>
    </source>
</evidence>
<evidence type="ECO:0000256" key="2">
    <source>
        <dbReference type="ARBA" id="ARBA00008284"/>
    </source>
</evidence>
<dbReference type="GO" id="GO:0016020">
    <property type="term" value="C:membrane"/>
    <property type="evidence" value="ECO:0007669"/>
    <property type="project" value="UniProtKB-SubCell"/>
</dbReference>
<sequence length="186" mass="21159">MNSQILICIFIHLFFIKNVFCENPPFEIDCSALRMGQYLCPDPSYLDEMVDPKTQQLKGCTKENKAKVRCITANGLICTESGNNTFYKEMPCKWTNGYSFETTLLLSIFLGMFGIDRFYLGYPAIGLAKFCTLGFMFLGQLVDIILISTQTVTPADGSYYVMPYYGPRVEVVKSDNNTFRLGQDDW</sequence>
<dbReference type="EMBL" id="OU898278">
    <property type="protein sequence ID" value="CAG9831700.1"/>
    <property type="molecule type" value="Genomic_DNA"/>
</dbReference>
<keyword evidence="4 8" id="KW-0732">Signal</keyword>
<protein>
    <recommendedName>
        <fullName evidence="9">TM2 domain-containing protein</fullName>
    </recommendedName>
</protein>
<comment type="subcellular location">
    <subcellularLocation>
        <location evidence="1">Membrane</location>
        <topology evidence="1">Multi-pass membrane protein</topology>
    </subcellularLocation>
</comment>
<feature type="chain" id="PRO_5040363333" description="TM2 domain-containing protein" evidence="8">
    <location>
        <begin position="22"/>
        <end position="186"/>
    </location>
</feature>
<evidence type="ECO:0000256" key="3">
    <source>
        <dbReference type="ARBA" id="ARBA00022692"/>
    </source>
</evidence>
<reference evidence="10" key="1">
    <citation type="submission" date="2022-01" db="EMBL/GenBank/DDBJ databases">
        <authorList>
            <person name="King R."/>
        </authorList>
    </citation>
    <scope>NUCLEOTIDE SEQUENCE</scope>
</reference>
<evidence type="ECO:0000256" key="7">
    <source>
        <dbReference type="ARBA" id="ARBA00023180"/>
    </source>
</evidence>
<organism evidence="10 11">
    <name type="scientific">Diabrotica balteata</name>
    <name type="common">Banded cucumber beetle</name>
    <dbReference type="NCBI Taxonomy" id="107213"/>
    <lineage>
        <taxon>Eukaryota</taxon>
        <taxon>Metazoa</taxon>
        <taxon>Ecdysozoa</taxon>
        <taxon>Arthropoda</taxon>
        <taxon>Hexapoda</taxon>
        <taxon>Insecta</taxon>
        <taxon>Pterygota</taxon>
        <taxon>Neoptera</taxon>
        <taxon>Endopterygota</taxon>
        <taxon>Coleoptera</taxon>
        <taxon>Polyphaga</taxon>
        <taxon>Cucujiformia</taxon>
        <taxon>Chrysomeloidea</taxon>
        <taxon>Chrysomelidae</taxon>
        <taxon>Galerucinae</taxon>
        <taxon>Diabroticina</taxon>
        <taxon>Diabroticites</taxon>
        <taxon>Diabrotica</taxon>
    </lineage>
</organism>
<dbReference type="PANTHER" id="PTHR21016">
    <property type="entry name" value="BETA-AMYLOID BINDING PROTEIN-RELATED"/>
    <property type="match status" value="1"/>
</dbReference>
<evidence type="ECO:0000256" key="4">
    <source>
        <dbReference type="ARBA" id="ARBA00022729"/>
    </source>
</evidence>
<evidence type="ECO:0000256" key="6">
    <source>
        <dbReference type="ARBA" id="ARBA00023136"/>
    </source>
</evidence>
<name>A0A9N9T011_DIABA</name>
<keyword evidence="11" id="KW-1185">Reference proteome</keyword>
<dbReference type="OrthoDB" id="5804096at2759"/>
<dbReference type="Proteomes" id="UP001153709">
    <property type="component" value="Chromosome 3"/>
</dbReference>